<feature type="transmembrane region" description="Helical" evidence="9">
    <location>
        <begin position="30"/>
        <end position="50"/>
    </location>
</feature>
<dbReference type="CDD" id="cd00333">
    <property type="entry name" value="MIP"/>
    <property type="match status" value="1"/>
</dbReference>
<evidence type="ECO:0000256" key="9">
    <source>
        <dbReference type="SAM" id="Phobius"/>
    </source>
</evidence>
<dbReference type="Gene3D" id="1.20.1080.10">
    <property type="entry name" value="Glycerol uptake facilitator protein"/>
    <property type="match status" value="1"/>
</dbReference>
<dbReference type="InterPro" id="IPR050363">
    <property type="entry name" value="MIP/Aquaporin"/>
</dbReference>
<dbReference type="InterPro" id="IPR023271">
    <property type="entry name" value="Aquaporin-like"/>
</dbReference>
<comment type="similarity">
    <text evidence="2 8">Belongs to the MIP/aquaporin (TC 1.A.8) family.</text>
</comment>
<organism evidence="10 11">
    <name type="scientific">Haemaphysalis longicornis</name>
    <name type="common">Bush tick</name>
    <dbReference type="NCBI Taxonomy" id="44386"/>
    <lineage>
        <taxon>Eukaryota</taxon>
        <taxon>Metazoa</taxon>
        <taxon>Ecdysozoa</taxon>
        <taxon>Arthropoda</taxon>
        <taxon>Chelicerata</taxon>
        <taxon>Arachnida</taxon>
        <taxon>Acari</taxon>
        <taxon>Parasitiformes</taxon>
        <taxon>Ixodida</taxon>
        <taxon>Ixodoidea</taxon>
        <taxon>Ixodidae</taxon>
        <taxon>Haemaphysalinae</taxon>
        <taxon>Haemaphysalis</taxon>
    </lineage>
</organism>
<evidence type="ECO:0000256" key="5">
    <source>
        <dbReference type="ARBA" id="ARBA00022989"/>
    </source>
</evidence>
<dbReference type="VEuPathDB" id="VectorBase:HLOH_043234"/>
<dbReference type="PANTHER" id="PTHR43829:SF9">
    <property type="entry name" value="AQUAPORIN-9"/>
    <property type="match status" value="1"/>
</dbReference>
<dbReference type="GO" id="GO:0016323">
    <property type="term" value="C:basolateral plasma membrane"/>
    <property type="evidence" value="ECO:0007669"/>
    <property type="project" value="TreeGrafter"/>
</dbReference>
<dbReference type="PANTHER" id="PTHR43829">
    <property type="entry name" value="AQUAPORIN OR AQUAGLYCEROPORIN RELATED"/>
    <property type="match status" value="1"/>
</dbReference>
<dbReference type="InterPro" id="IPR000425">
    <property type="entry name" value="MIP"/>
</dbReference>
<evidence type="ECO:0000256" key="1">
    <source>
        <dbReference type="ARBA" id="ARBA00004141"/>
    </source>
</evidence>
<gene>
    <name evidence="10" type="ORF">HPB48_019539</name>
</gene>
<dbReference type="SUPFAM" id="SSF81338">
    <property type="entry name" value="Aquaporin-like"/>
    <property type="match status" value="1"/>
</dbReference>
<evidence type="ECO:0000256" key="3">
    <source>
        <dbReference type="ARBA" id="ARBA00022448"/>
    </source>
</evidence>
<dbReference type="PROSITE" id="PS00221">
    <property type="entry name" value="MIP"/>
    <property type="match status" value="1"/>
</dbReference>
<dbReference type="EMBL" id="JABSTR010000010">
    <property type="protein sequence ID" value="KAH9380169.1"/>
    <property type="molecule type" value="Genomic_DNA"/>
</dbReference>
<dbReference type="GO" id="GO:0015250">
    <property type="term" value="F:water channel activity"/>
    <property type="evidence" value="ECO:0007669"/>
    <property type="project" value="TreeGrafter"/>
</dbReference>
<evidence type="ECO:0000313" key="11">
    <source>
        <dbReference type="Proteomes" id="UP000821853"/>
    </source>
</evidence>
<sequence length="298" mass="31506">MKPNAFIRAWQRATGCSIGKPLVRQSLAELVGTLVLTLVGDCVLASLTVSRLGAVGLAAGPLGWGLAVFLGVLVAGGVSGAHLNPAVTVAMATVGKISWRKVLPYVASQYAGAFLASCLVYMVYADALRLVRWTALLTAVYGENATAPVFSCFPAPGVSTFTCFLDQVVSTAVLLLGICAVTDNRNMSVPRGQQPLLIGLTVSACMYAFSSNCGNPLNPARDLAPRIFTAISSWGSAVFSFRSYNWFWVPVVGPHVGGIVGVWTYKLAVDNHWESEDDTDSCERKLLRSSRGSNGPAA</sequence>
<reference evidence="10 11" key="1">
    <citation type="journal article" date="2020" name="Cell">
        <title>Large-Scale Comparative Analyses of Tick Genomes Elucidate Their Genetic Diversity and Vector Capacities.</title>
        <authorList>
            <consortium name="Tick Genome and Microbiome Consortium (TIGMIC)"/>
            <person name="Jia N."/>
            <person name="Wang J."/>
            <person name="Shi W."/>
            <person name="Du L."/>
            <person name="Sun Y."/>
            <person name="Zhan W."/>
            <person name="Jiang J.F."/>
            <person name="Wang Q."/>
            <person name="Zhang B."/>
            <person name="Ji P."/>
            <person name="Bell-Sakyi L."/>
            <person name="Cui X.M."/>
            <person name="Yuan T.T."/>
            <person name="Jiang B.G."/>
            <person name="Yang W.F."/>
            <person name="Lam T.T."/>
            <person name="Chang Q.C."/>
            <person name="Ding S.J."/>
            <person name="Wang X.J."/>
            <person name="Zhu J.G."/>
            <person name="Ruan X.D."/>
            <person name="Zhao L."/>
            <person name="Wei J.T."/>
            <person name="Ye R.Z."/>
            <person name="Que T.C."/>
            <person name="Du C.H."/>
            <person name="Zhou Y.H."/>
            <person name="Cheng J.X."/>
            <person name="Dai P.F."/>
            <person name="Guo W.B."/>
            <person name="Han X.H."/>
            <person name="Huang E.J."/>
            <person name="Li L.F."/>
            <person name="Wei W."/>
            <person name="Gao Y.C."/>
            <person name="Liu J.Z."/>
            <person name="Shao H.Z."/>
            <person name="Wang X."/>
            <person name="Wang C.C."/>
            <person name="Yang T.C."/>
            <person name="Huo Q.B."/>
            <person name="Li W."/>
            <person name="Chen H.Y."/>
            <person name="Chen S.E."/>
            <person name="Zhou L.G."/>
            <person name="Ni X.B."/>
            <person name="Tian J.H."/>
            <person name="Sheng Y."/>
            <person name="Liu T."/>
            <person name="Pan Y.S."/>
            <person name="Xia L.Y."/>
            <person name="Li J."/>
            <person name="Zhao F."/>
            <person name="Cao W.C."/>
        </authorList>
    </citation>
    <scope>NUCLEOTIDE SEQUENCE [LARGE SCALE GENOMIC DNA]</scope>
    <source>
        <strain evidence="10">HaeL-2018</strain>
    </source>
</reference>
<dbReference type="Proteomes" id="UP000821853">
    <property type="component" value="Chromosome 8"/>
</dbReference>
<dbReference type="GO" id="GO:0015254">
    <property type="term" value="F:glycerol channel activity"/>
    <property type="evidence" value="ECO:0007669"/>
    <property type="project" value="TreeGrafter"/>
</dbReference>
<name>A0A9J6GZD8_HAELO</name>
<dbReference type="OMA" id="FTSHHYY"/>
<evidence type="ECO:0000256" key="6">
    <source>
        <dbReference type="ARBA" id="ARBA00023136"/>
    </source>
</evidence>
<evidence type="ECO:0000256" key="8">
    <source>
        <dbReference type="RuleBase" id="RU000477"/>
    </source>
</evidence>
<accession>A0A9J6GZD8</accession>
<feature type="transmembrane region" description="Helical" evidence="9">
    <location>
        <begin position="102"/>
        <end position="124"/>
    </location>
</feature>
<comment type="subcellular location">
    <subcellularLocation>
        <location evidence="1">Membrane</location>
        <topology evidence="1">Multi-pass membrane protein</topology>
    </subcellularLocation>
</comment>
<evidence type="ECO:0000256" key="4">
    <source>
        <dbReference type="ARBA" id="ARBA00022692"/>
    </source>
</evidence>
<evidence type="ECO:0000256" key="2">
    <source>
        <dbReference type="ARBA" id="ARBA00006175"/>
    </source>
</evidence>
<comment type="caution">
    <text evidence="10">The sequence shown here is derived from an EMBL/GenBank/DDBJ whole genome shotgun (WGS) entry which is preliminary data.</text>
</comment>
<proteinExistence type="inferred from homology"/>
<protein>
    <recommendedName>
        <fullName evidence="12">Aquaporin</fullName>
    </recommendedName>
</protein>
<dbReference type="AlphaFoldDB" id="A0A9J6GZD8"/>
<dbReference type="Pfam" id="PF00230">
    <property type="entry name" value="MIP"/>
    <property type="match status" value="1"/>
</dbReference>
<keyword evidence="4 8" id="KW-0812">Transmembrane</keyword>
<comment type="function">
    <text evidence="7">Aquaglyceroporin that may modulate the water content and osmolytes during anhydrobiosis.</text>
</comment>
<evidence type="ECO:0000313" key="10">
    <source>
        <dbReference type="EMBL" id="KAH9380169.1"/>
    </source>
</evidence>
<keyword evidence="5 9" id="KW-1133">Transmembrane helix</keyword>
<keyword evidence="11" id="KW-1185">Reference proteome</keyword>
<keyword evidence="3 8" id="KW-0813">Transport</keyword>
<evidence type="ECO:0008006" key="12">
    <source>
        <dbReference type="Google" id="ProtNLM"/>
    </source>
</evidence>
<keyword evidence="6 9" id="KW-0472">Membrane</keyword>
<dbReference type="NCBIfam" id="TIGR00861">
    <property type="entry name" value="MIP"/>
    <property type="match status" value="1"/>
</dbReference>
<dbReference type="InterPro" id="IPR022357">
    <property type="entry name" value="MIP_CS"/>
</dbReference>
<dbReference type="PRINTS" id="PR00783">
    <property type="entry name" value="MINTRINSICP"/>
</dbReference>
<dbReference type="OrthoDB" id="3222at2759"/>
<evidence type="ECO:0000256" key="7">
    <source>
        <dbReference type="ARBA" id="ARBA00045280"/>
    </source>
</evidence>
<feature type="transmembrane region" description="Helical" evidence="9">
    <location>
        <begin position="62"/>
        <end position="82"/>
    </location>
</feature>